<evidence type="ECO:0000259" key="3">
    <source>
        <dbReference type="PROSITE" id="PS51465"/>
    </source>
</evidence>
<dbReference type="Proteomes" id="UP001152759">
    <property type="component" value="Chromosome 7"/>
</dbReference>
<dbReference type="PROSITE" id="PS51465">
    <property type="entry name" value="KAZAL_2"/>
    <property type="match status" value="2"/>
</dbReference>
<name>A0A9P0F5D6_BEMTA</name>
<keyword evidence="2" id="KW-0732">Signal</keyword>
<feature type="region of interest" description="Disordered" evidence="1">
    <location>
        <begin position="19"/>
        <end position="88"/>
    </location>
</feature>
<dbReference type="InterPro" id="IPR002350">
    <property type="entry name" value="Kazal_dom"/>
</dbReference>
<dbReference type="AlphaFoldDB" id="A0A9P0F5D6"/>
<feature type="compositionally biased region" description="Basic and acidic residues" evidence="1">
    <location>
        <begin position="35"/>
        <end position="48"/>
    </location>
</feature>
<evidence type="ECO:0000313" key="5">
    <source>
        <dbReference type="Proteomes" id="UP001152759"/>
    </source>
</evidence>
<protein>
    <recommendedName>
        <fullName evidence="3">Kazal-like domain-containing protein</fullName>
    </recommendedName>
</protein>
<feature type="domain" description="Kazal-like" evidence="3">
    <location>
        <begin position="271"/>
        <end position="326"/>
    </location>
</feature>
<feature type="domain" description="Kazal-like" evidence="3">
    <location>
        <begin position="87"/>
        <end position="145"/>
    </location>
</feature>
<accession>A0A9P0F5D6</accession>
<feature type="chain" id="PRO_5040355659" description="Kazal-like domain-containing protein" evidence="2">
    <location>
        <begin position="19"/>
        <end position="330"/>
    </location>
</feature>
<reference evidence="4" key="1">
    <citation type="submission" date="2021-12" db="EMBL/GenBank/DDBJ databases">
        <authorList>
            <person name="King R."/>
        </authorList>
    </citation>
    <scope>NUCLEOTIDE SEQUENCE</scope>
</reference>
<gene>
    <name evidence="4" type="ORF">BEMITA_LOCUS11354</name>
</gene>
<evidence type="ECO:0000256" key="1">
    <source>
        <dbReference type="SAM" id="MobiDB-lite"/>
    </source>
</evidence>
<dbReference type="EMBL" id="OU963868">
    <property type="protein sequence ID" value="CAH0392893.1"/>
    <property type="molecule type" value="Genomic_DNA"/>
</dbReference>
<evidence type="ECO:0000256" key="2">
    <source>
        <dbReference type="SAM" id="SignalP"/>
    </source>
</evidence>
<proteinExistence type="predicted"/>
<evidence type="ECO:0000313" key="4">
    <source>
        <dbReference type="EMBL" id="CAH0392893.1"/>
    </source>
</evidence>
<organism evidence="4 5">
    <name type="scientific">Bemisia tabaci</name>
    <name type="common">Sweetpotato whitefly</name>
    <name type="synonym">Aleurodes tabaci</name>
    <dbReference type="NCBI Taxonomy" id="7038"/>
    <lineage>
        <taxon>Eukaryota</taxon>
        <taxon>Metazoa</taxon>
        <taxon>Ecdysozoa</taxon>
        <taxon>Arthropoda</taxon>
        <taxon>Hexapoda</taxon>
        <taxon>Insecta</taxon>
        <taxon>Pterygota</taxon>
        <taxon>Neoptera</taxon>
        <taxon>Paraneoptera</taxon>
        <taxon>Hemiptera</taxon>
        <taxon>Sternorrhyncha</taxon>
        <taxon>Aleyrodoidea</taxon>
        <taxon>Aleyrodidae</taxon>
        <taxon>Aleyrodinae</taxon>
        <taxon>Bemisia</taxon>
    </lineage>
</organism>
<sequence>MFFQPTAVAVLLVVSISGDEETGDPYGSEFGGGVEGREEGGDDSRGDNDTLTSSSPLPSDQLIGGDPEAGFGGAAAGEGPAETGKEEGAPLDCPCPCAEKGAPTVCGQTTYGQTRTFNSECHLICFNMCSTSVRYALVRSEICLPPVLVSDVTAQASFVPGIGYGGVGVGGVPPVRRGGSTLGPAEWACDCAYCPAIDRLRPDYYPICAERMGRRTTFDSWCHFDCENRCYEHTKQPHIFLYRGPCIAEPQFPGPYPIVLDVDRDGNLCKICADQCRNIHEPVCARGALGQYLPFKSRCHLRCHNQCHFYSSEAQYYQVHDGDCRWIQKR</sequence>
<feature type="signal peptide" evidence="2">
    <location>
        <begin position="1"/>
        <end position="18"/>
    </location>
</feature>
<keyword evidence="5" id="KW-1185">Reference proteome</keyword>